<feature type="domain" description="Aminoglycoside phosphotransferase" evidence="2">
    <location>
        <begin position="29"/>
        <end position="269"/>
    </location>
</feature>
<reference evidence="4" key="1">
    <citation type="submission" date="2015-10" db="EMBL/GenBank/DDBJ databases">
        <title>Genome of Paenibacillus bovis sp. nov.</title>
        <authorList>
            <person name="Wu Z."/>
            <person name="Gao C."/>
            <person name="Liu Z."/>
            <person name="Zheng H."/>
        </authorList>
    </citation>
    <scope>NUCLEOTIDE SEQUENCE [LARGE SCALE GENOMIC DNA]</scope>
    <source>
        <strain evidence="4">BD3526</strain>
    </source>
</reference>
<dbReference type="PANTHER" id="PTHR21064">
    <property type="entry name" value="AMINOGLYCOSIDE PHOSPHOTRANSFERASE DOMAIN-CONTAINING PROTEIN-RELATED"/>
    <property type="match status" value="1"/>
</dbReference>
<evidence type="ECO:0000259" key="2">
    <source>
        <dbReference type="Pfam" id="PF01636"/>
    </source>
</evidence>
<dbReference type="OrthoDB" id="9777460at2"/>
<dbReference type="SUPFAM" id="SSF56112">
    <property type="entry name" value="Protein kinase-like (PK-like)"/>
    <property type="match status" value="1"/>
</dbReference>
<dbReference type="InterPro" id="IPR002575">
    <property type="entry name" value="Aminoglycoside_PTrfase"/>
</dbReference>
<dbReference type="AlphaFoldDB" id="A0A172ZGC0"/>
<name>A0A172ZGC0_9BACL</name>
<dbReference type="Pfam" id="PF01636">
    <property type="entry name" value="APH"/>
    <property type="match status" value="1"/>
</dbReference>
<evidence type="ECO:0000313" key="4">
    <source>
        <dbReference type="Proteomes" id="UP000078148"/>
    </source>
</evidence>
<reference evidence="3 4" key="2">
    <citation type="journal article" date="2016" name="Int. J. Syst. Evol. Microbiol.">
        <title>Paenibacillus bovis sp. nov., isolated from raw yak (Bos grunniens) milk.</title>
        <authorList>
            <person name="Gao C."/>
            <person name="Han J."/>
            <person name="Liu Z."/>
            <person name="Xu X."/>
            <person name="Hang F."/>
            <person name="Wu Z."/>
        </authorList>
    </citation>
    <scope>NUCLEOTIDE SEQUENCE [LARGE SCALE GENOMIC DNA]</scope>
    <source>
        <strain evidence="3 4">BD3526</strain>
    </source>
</reference>
<dbReference type="KEGG" id="pbv:AR543_12240"/>
<dbReference type="InterPro" id="IPR050249">
    <property type="entry name" value="Pseudomonas-type_ThrB"/>
</dbReference>
<sequence>MDIAYQEDMILNDIIDACVQRMGWQIQSITPIRRGWLNLKWKIHTDSGIYLIKQYNRERFQAYDPAVLEQAFAQQIRLRASGIPAPQLITDGHTVWHTSALGERFLVMDYCEGEIIMPGMVNEAQLYDLGRITGQMHRLLNDNSLPVQAPPLFQPPTRDQRLQYWEQLYIQFQEEGHQIYLPIVEQQRQTTITMNMDILQTLRPGWAHRDLWTDNLLFYPDKVTAVLDYDRLNYDYPQLDIARAILSCVWDGEFDLTRAAAFMQGYREVHPHYNERLSVSLQALWYMESVWWIRTGMDKDSGPPVRFVREMSWLAEHYGVLDEIIDFL</sequence>
<dbReference type="InterPro" id="IPR011009">
    <property type="entry name" value="Kinase-like_dom_sf"/>
</dbReference>
<comment type="similarity">
    <text evidence="1">Belongs to the pseudomonas-type ThrB family.</text>
</comment>
<keyword evidence="4" id="KW-1185">Reference proteome</keyword>
<dbReference type="PANTHER" id="PTHR21064:SF6">
    <property type="entry name" value="AMINOGLYCOSIDE PHOSPHOTRANSFERASE DOMAIN-CONTAINING PROTEIN"/>
    <property type="match status" value="1"/>
</dbReference>
<dbReference type="Gene3D" id="3.30.200.20">
    <property type="entry name" value="Phosphorylase Kinase, domain 1"/>
    <property type="match status" value="1"/>
</dbReference>
<dbReference type="EMBL" id="CP013023">
    <property type="protein sequence ID" value="ANF96701.1"/>
    <property type="molecule type" value="Genomic_DNA"/>
</dbReference>
<dbReference type="GO" id="GO:0019202">
    <property type="term" value="F:amino acid kinase activity"/>
    <property type="evidence" value="ECO:0007669"/>
    <property type="project" value="TreeGrafter"/>
</dbReference>
<organism evidence="3 4">
    <name type="scientific">Paenibacillus bovis</name>
    <dbReference type="NCBI Taxonomy" id="1616788"/>
    <lineage>
        <taxon>Bacteria</taxon>
        <taxon>Bacillati</taxon>
        <taxon>Bacillota</taxon>
        <taxon>Bacilli</taxon>
        <taxon>Bacillales</taxon>
        <taxon>Paenibacillaceae</taxon>
        <taxon>Paenibacillus</taxon>
    </lineage>
</organism>
<dbReference type="Gene3D" id="3.90.1200.10">
    <property type="match status" value="1"/>
</dbReference>
<gene>
    <name evidence="3" type="ORF">AR543_12240</name>
</gene>
<dbReference type="RefSeq" id="WP_060534790.1">
    <property type="nucleotide sequence ID" value="NZ_CP013023.1"/>
</dbReference>
<protein>
    <recommendedName>
        <fullName evidence="2">Aminoglycoside phosphotransferase domain-containing protein</fullName>
    </recommendedName>
</protein>
<proteinExistence type="inferred from homology"/>
<accession>A0A172ZGC0</accession>
<dbReference type="Proteomes" id="UP000078148">
    <property type="component" value="Chromosome"/>
</dbReference>
<evidence type="ECO:0000256" key="1">
    <source>
        <dbReference type="ARBA" id="ARBA00038240"/>
    </source>
</evidence>
<dbReference type="STRING" id="1616788.AR543_12240"/>
<evidence type="ECO:0000313" key="3">
    <source>
        <dbReference type="EMBL" id="ANF96701.1"/>
    </source>
</evidence>